<dbReference type="Gramene" id="TraesCS5D02G426400.1">
    <property type="protein sequence ID" value="TraesCS5D02G426400.1"/>
    <property type="gene ID" value="TraesCS5D02G426400"/>
</dbReference>
<evidence type="ECO:0000313" key="2">
    <source>
        <dbReference type="EnsemblPlants" id="TraesCS5D02G426400.1"/>
    </source>
</evidence>
<proteinExistence type="predicted"/>
<reference evidence="2" key="1">
    <citation type="submission" date="2018-08" db="EMBL/GenBank/DDBJ databases">
        <authorList>
            <person name="Rossello M."/>
        </authorList>
    </citation>
    <scope>NUCLEOTIDE SEQUENCE [LARGE SCALE GENOMIC DNA]</scope>
    <source>
        <strain evidence="2">cv. Chinese Spring</strain>
    </source>
</reference>
<dbReference type="OrthoDB" id="683117at2759"/>
<dbReference type="InterPro" id="IPR024752">
    <property type="entry name" value="Myb/SANT-like_dom"/>
</dbReference>
<name>A0A3B6MZA8_WHEAT</name>
<dbReference type="AlphaFoldDB" id="A0A3B6MZA8"/>
<dbReference type="Pfam" id="PF12776">
    <property type="entry name" value="Myb_DNA-bind_3"/>
    <property type="match status" value="1"/>
</dbReference>
<accession>A0A3B6MZA8</accession>
<dbReference type="Proteomes" id="UP000019116">
    <property type="component" value="Chromosome 5D"/>
</dbReference>
<dbReference type="EnsemblPlants" id="TraesCS5D02G426400.1">
    <property type="protein sequence ID" value="TraesCS5D02G426400.1"/>
    <property type="gene ID" value="TraesCS5D02G426400"/>
</dbReference>
<dbReference type="Gramene" id="TraesWEE_scaffold_059643_01G000100.1">
    <property type="protein sequence ID" value="TraesWEE_scaffold_059643_01G000100.1"/>
    <property type="gene ID" value="TraesWEE_scaffold_059643_01G000100"/>
</dbReference>
<protein>
    <recommendedName>
        <fullName evidence="1">Myb/SANT-like domain-containing protein</fullName>
    </recommendedName>
</protein>
<dbReference type="STRING" id="4565.A0A3B6MZA8"/>
<keyword evidence="3" id="KW-1185">Reference proteome</keyword>
<dbReference type="PANTHER" id="PTHR47069">
    <property type="match status" value="1"/>
</dbReference>
<dbReference type="OMA" id="ADDECKN"/>
<reference evidence="2" key="2">
    <citation type="submission" date="2018-10" db="UniProtKB">
        <authorList>
            <consortium name="EnsemblPlants"/>
        </authorList>
    </citation>
    <scope>IDENTIFICATION</scope>
</reference>
<feature type="domain" description="Myb/SANT-like" evidence="1">
    <location>
        <begin position="5"/>
        <end position="95"/>
    </location>
</feature>
<dbReference type="Gramene" id="TraesCS5D03G0940400.1">
    <property type="protein sequence ID" value="TraesCS5D03G0940400.1.CDS"/>
    <property type="gene ID" value="TraesCS5D03G0940400"/>
</dbReference>
<dbReference type="PANTHER" id="PTHR47069:SF11">
    <property type="entry name" value="OS04G0275550 PROTEIN"/>
    <property type="match status" value="1"/>
</dbReference>
<evidence type="ECO:0000259" key="1">
    <source>
        <dbReference type="Pfam" id="PF12776"/>
    </source>
</evidence>
<dbReference type="Gramene" id="TraesCLE_scaffold_205074_01G000100.1">
    <property type="protein sequence ID" value="TraesCLE_scaffold_205074_01G000100.1"/>
    <property type="gene ID" value="TraesCLE_scaffold_205074_01G000100"/>
</dbReference>
<organism evidence="2">
    <name type="scientific">Triticum aestivum</name>
    <name type="common">Wheat</name>
    <dbReference type="NCBI Taxonomy" id="4565"/>
    <lineage>
        <taxon>Eukaryota</taxon>
        <taxon>Viridiplantae</taxon>
        <taxon>Streptophyta</taxon>
        <taxon>Embryophyta</taxon>
        <taxon>Tracheophyta</taxon>
        <taxon>Spermatophyta</taxon>
        <taxon>Magnoliopsida</taxon>
        <taxon>Liliopsida</taxon>
        <taxon>Poales</taxon>
        <taxon>Poaceae</taxon>
        <taxon>BOP clade</taxon>
        <taxon>Pooideae</taxon>
        <taxon>Triticodae</taxon>
        <taxon>Triticeae</taxon>
        <taxon>Triticinae</taxon>
        <taxon>Triticum</taxon>
    </lineage>
</organism>
<evidence type="ECO:0000313" key="3">
    <source>
        <dbReference type="Proteomes" id="UP000019116"/>
    </source>
</evidence>
<sequence length="162" mass="18911">MSKANWSPEMTTIFCNLATKEKEKGNRPTKFLNPTGYKNIEVGFFQQTGKLYSRLQFKNKWGSLRTLYRDWLILKNTSTGLGWNDETNTVSADDECKNSVAAEIEKIMEEVVACGANEASDEYFIATKLFVKFENRCFFNNMKTSDGKNNWLRRMYEERNRH</sequence>